<comment type="similarity">
    <text evidence="6">Belongs to the major facilitator superfamily. Spinster (TC 2.A.1.49) family.</text>
</comment>
<dbReference type="InterPro" id="IPR020846">
    <property type="entry name" value="MFS_dom"/>
</dbReference>
<name>A0AAW1SCA2_9CHLO</name>
<feature type="transmembrane region" description="Helical" evidence="7">
    <location>
        <begin position="326"/>
        <end position="343"/>
    </location>
</feature>
<evidence type="ECO:0000313" key="10">
    <source>
        <dbReference type="Proteomes" id="UP001445335"/>
    </source>
</evidence>
<evidence type="ECO:0000256" key="1">
    <source>
        <dbReference type="ARBA" id="ARBA00004141"/>
    </source>
</evidence>
<evidence type="ECO:0000259" key="8">
    <source>
        <dbReference type="PROSITE" id="PS50850"/>
    </source>
</evidence>
<evidence type="ECO:0000313" key="9">
    <source>
        <dbReference type="EMBL" id="KAK9843442.1"/>
    </source>
</evidence>
<feature type="domain" description="Major facilitator superfamily (MFS) profile" evidence="8">
    <location>
        <begin position="11"/>
        <end position="481"/>
    </location>
</feature>
<gene>
    <name evidence="9" type="ORF">WJX81_002901</name>
</gene>
<evidence type="ECO:0000256" key="7">
    <source>
        <dbReference type="SAM" id="Phobius"/>
    </source>
</evidence>
<dbReference type="PANTHER" id="PTHR23505:SF52">
    <property type="entry name" value="MAJOR FACILITATOR SUPERFAMILY PROTEIN"/>
    <property type="match status" value="1"/>
</dbReference>
<dbReference type="InterPro" id="IPR011701">
    <property type="entry name" value="MFS"/>
</dbReference>
<evidence type="ECO:0000256" key="2">
    <source>
        <dbReference type="ARBA" id="ARBA00022448"/>
    </source>
</evidence>
<feature type="transmembrane region" description="Helical" evidence="7">
    <location>
        <begin position="101"/>
        <end position="127"/>
    </location>
</feature>
<dbReference type="Gene3D" id="1.20.1250.20">
    <property type="entry name" value="MFS general substrate transporter like domains"/>
    <property type="match status" value="1"/>
</dbReference>
<protein>
    <recommendedName>
        <fullName evidence="8">Major facilitator superfamily (MFS) profile domain-containing protein</fullName>
    </recommendedName>
</protein>
<reference evidence="9 10" key="1">
    <citation type="journal article" date="2024" name="Nat. Commun.">
        <title>Phylogenomics reveals the evolutionary origins of lichenization in chlorophyte algae.</title>
        <authorList>
            <person name="Puginier C."/>
            <person name="Libourel C."/>
            <person name="Otte J."/>
            <person name="Skaloud P."/>
            <person name="Haon M."/>
            <person name="Grisel S."/>
            <person name="Petersen M."/>
            <person name="Berrin J.G."/>
            <person name="Delaux P.M."/>
            <person name="Dal Grande F."/>
            <person name="Keller J."/>
        </authorList>
    </citation>
    <scope>NUCLEOTIDE SEQUENCE [LARGE SCALE GENOMIC DNA]</scope>
    <source>
        <strain evidence="9 10">SAG 245.80</strain>
    </source>
</reference>
<proteinExistence type="inferred from homology"/>
<comment type="caution">
    <text evidence="9">The sequence shown here is derived from an EMBL/GenBank/DDBJ whole genome shotgun (WGS) entry which is preliminary data.</text>
</comment>
<dbReference type="InterPro" id="IPR036259">
    <property type="entry name" value="MFS_trans_sf"/>
</dbReference>
<keyword evidence="5 7" id="KW-0472">Membrane</keyword>
<dbReference type="GO" id="GO:0016020">
    <property type="term" value="C:membrane"/>
    <property type="evidence" value="ECO:0007669"/>
    <property type="project" value="UniProtKB-SubCell"/>
</dbReference>
<dbReference type="AlphaFoldDB" id="A0AAW1SCA2"/>
<evidence type="ECO:0000256" key="5">
    <source>
        <dbReference type="ARBA" id="ARBA00023136"/>
    </source>
</evidence>
<dbReference type="SUPFAM" id="SSF103473">
    <property type="entry name" value="MFS general substrate transporter"/>
    <property type="match status" value="1"/>
</dbReference>
<evidence type="ECO:0000256" key="6">
    <source>
        <dbReference type="ARBA" id="ARBA00024338"/>
    </source>
</evidence>
<feature type="transmembrane region" description="Helical" evidence="7">
    <location>
        <begin position="363"/>
        <end position="381"/>
    </location>
</feature>
<feature type="transmembrane region" description="Helical" evidence="7">
    <location>
        <begin position="457"/>
        <end position="479"/>
    </location>
</feature>
<organism evidence="9 10">
    <name type="scientific">Elliptochloris bilobata</name>
    <dbReference type="NCBI Taxonomy" id="381761"/>
    <lineage>
        <taxon>Eukaryota</taxon>
        <taxon>Viridiplantae</taxon>
        <taxon>Chlorophyta</taxon>
        <taxon>core chlorophytes</taxon>
        <taxon>Trebouxiophyceae</taxon>
        <taxon>Trebouxiophyceae incertae sedis</taxon>
        <taxon>Elliptochloris clade</taxon>
        <taxon>Elliptochloris</taxon>
    </lineage>
</organism>
<feature type="transmembrane region" description="Helical" evidence="7">
    <location>
        <begin position="171"/>
        <end position="191"/>
    </location>
</feature>
<dbReference type="EMBL" id="JALJOU010000006">
    <property type="protein sequence ID" value="KAK9843442.1"/>
    <property type="molecule type" value="Genomic_DNA"/>
</dbReference>
<feature type="transmembrane region" description="Helical" evidence="7">
    <location>
        <begin position="75"/>
        <end position="95"/>
    </location>
</feature>
<evidence type="ECO:0000256" key="3">
    <source>
        <dbReference type="ARBA" id="ARBA00022692"/>
    </source>
</evidence>
<keyword evidence="4 7" id="KW-1133">Transmembrane helix</keyword>
<dbReference type="Pfam" id="PF07690">
    <property type="entry name" value="MFS_1"/>
    <property type="match status" value="1"/>
</dbReference>
<keyword evidence="3 7" id="KW-0812">Transmembrane</keyword>
<feature type="transmembrane region" description="Helical" evidence="7">
    <location>
        <begin position="402"/>
        <end position="424"/>
    </location>
</feature>
<dbReference type="PROSITE" id="PS50850">
    <property type="entry name" value="MFS"/>
    <property type="match status" value="1"/>
</dbReference>
<evidence type="ECO:0000256" key="4">
    <source>
        <dbReference type="ARBA" id="ARBA00022989"/>
    </source>
</evidence>
<keyword evidence="10" id="KW-1185">Reference proteome</keyword>
<sequence length="492" mass="51811">MGKHGRRRLVTSVAATAAASAQGVESLLLESMYKALAIALHIDPARLGALTTARGVTQSLVSLFVGALGDRYHRGWIITAGTLAWAVFSACFGLSTTYGQALAFAALSGCGLALVTPCVVSIIADLWEEHVRGRAFGSVLLVGSLATMVGLVVAINLANKRLFGRIEGWRVVYFAAAALGLITALVAALFISEPRYADRAPWRGADPASNPSINSCADPHSSQELRARRPRWSCEAAAGFAQEFAGHLWAVARTPSFLVILVEHISSLTRAATGYQLLYMQMLGFSDGTASGIAIGVTLGAALGQLAGGATGDALSRRWPNAARPFSNQLSLALTVPLIFLVLKGMPASSAHATGVPGSADKWAWAYGLLLLLSTLLGTWCNANNQAIMAMVIPSPLRTTAYALDSCIAGVLGFASTPLVGLLAQHAGYRQSFDVDMPPAEAAAEAVRNARALENSLLLLILVACGAKFVVYTALYWTIRRDRLDDEKDAGS</sequence>
<dbReference type="PANTHER" id="PTHR23505">
    <property type="entry name" value="SPINSTER"/>
    <property type="match status" value="1"/>
</dbReference>
<dbReference type="InterPro" id="IPR044770">
    <property type="entry name" value="MFS_spinster-like"/>
</dbReference>
<keyword evidence="2" id="KW-0813">Transport</keyword>
<accession>A0AAW1SCA2</accession>
<dbReference type="GO" id="GO:0022857">
    <property type="term" value="F:transmembrane transporter activity"/>
    <property type="evidence" value="ECO:0007669"/>
    <property type="project" value="InterPro"/>
</dbReference>
<feature type="transmembrane region" description="Helical" evidence="7">
    <location>
        <begin position="139"/>
        <end position="159"/>
    </location>
</feature>
<comment type="subcellular location">
    <subcellularLocation>
        <location evidence="1">Membrane</location>
        <topology evidence="1">Multi-pass membrane protein</topology>
    </subcellularLocation>
</comment>
<dbReference type="Proteomes" id="UP001445335">
    <property type="component" value="Unassembled WGS sequence"/>
</dbReference>